<sequence length="119" mass="11929">MSAGTAPDGPHTGTERLCEQIRGALAGWAPRLLGAHTHGLMPGPAELARLVATVAEAAEVTVLPGDGAAARAELQAAADRASEAARARRGSDVRADLAAVRAGCRRAAVAVGERVAGGF</sequence>
<protein>
    <submittedName>
        <fullName evidence="1">Uncharacterized protein</fullName>
    </submittedName>
</protein>
<evidence type="ECO:0000313" key="2">
    <source>
        <dbReference type="Proteomes" id="UP000037084"/>
    </source>
</evidence>
<gene>
    <name evidence="1" type="ORF">ADK75_30205</name>
</gene>
<dbReference type="AlphaFoldDB" id="A0A0L8M5Z2"/>
<evidence type="ECO:0000313" key="1">
    <source>
        <dbReference type="EMBL" id="KOG45729.1"/>
    </source>
</evidence>
<dbReference type="RefSeq" id="WP_053176076.1">
    <property type="nucleotide sequence ID" value="NZ_LGUV01000360.1"/>
</dbReference>
<proteinExistence type="predicted"/>
<dbReference type="Proteomes" id="UP000037084">
    <property type="component" value="Unassembled WGS sequence"/>
</dbReference>
<accession>A0A0L8M5Z2</accession>
<comment type="caution">
    <text evidence="1">The sequence shown here is derived from an EMBL/GenBank/DDBJ whole genome shotgun (WGS) entry which is preliminary data.</text>
</comment>
<organism evidence="1 2">
    <name type="scientific">Streptomyces virginiae</name>
    <name type="common">Streptomyces cinnamonensis</name>
    <dbReference type="NCBI Taxonomy" id="1961"/>
    <lineage>
        <taxon>Bacteria</taxon>
        <taxon>Bacillati</taxon>
        <taxon>Actinomycetota</taxon>
        <taxon>Actinomycetes</taxon>
        <taxon>Kitasatosporales</taxon>
        <taxon>Streptomycetaceae</taxon>
        <taxon>Streptomyces</taxon>
    </lineage>
</organism>
<reference evidence="2" key="1">
    <citation type="submission" date="2015-07" db="EMBL/GenBank/DDBJ databases">
        <authorList>
            <consortium name="Consortium for Microbial Forensics and Genomics (microFORGE)"/>
            <person name="Knight B.M."/>
            <person name="Roberts D.P."/>
            <person name="Lin D."/>
            <person name="Hari K."/>
            <person name="Fletcher J."/>
            <person name="Melcher U."/>
            <person name="Blagden T."/>
            <person name="Winegar R.A."/>
        </authorList>
    </citation>
    <scope>NUCLEOTIDE SEQUENCE [LARGE SCALE GENOMIC DNA]</scope>
    <source>
        <strain evidence="2">NRRL B-1447</strain>
    </source>
</reference>
<dbReference type="PATRIC" id="fig|1961.12.peg.6705"/>
<dbReference type="EMBL" id="LGUV01000360">
    <property type="protein sequence ID" value="KOG45729.1"/>
    <property type="molecule type" value="Genomic_DNA"/>
</dbReference>
<name>A0A0L8M5Z2_STRVG</name>